<protein>
    <submittedName>
        <fullName evidence="1">Putative PEPTIDE SYNTHETASE NRP domain protein</fullName>
    </submittedName>
</protein>
<dbReference type="PATRIC" id="fig|1299334.3.peg.9678"/>
<gene>
    <name evidence="1" type="ORF">I553_9136</name>
</gene>
<proteinExistence type="predicted"/>
<dbReference type="AlphaFoldDB" id="X7YLU2"/>
<dbReference type="SUPFAM" id="SSF56801">
    <property type="entry name" value="Acetyl-CoA synthetase-like"/>
    <property type="match status" value="1"/>
</dbReference>
<sequence>MMINVYGPTETTMWASKSVPLKAGGGPADRFASVRCGCFRPGWLVAAGAGGVVGELYVAVVGSGVGIGVGRG</sequence>
<reference evidence="1" key="1">
    <citation type="submission" date="2014-01" db="EMBL/GenBank/DDBJ databases">
        <authorList>
            <person name="Brown-Elliot B."/>
            <person name="Wallace R."/>
            <person name="Lenaerts A."/>
            <person name="Ordway D."/>
            <person name="DeGroote M.A."/>
            <person name="Parker T."/>
            <person name="Sizemore C."/>
            <person name="Tallon L.J."/>
            <person name="Sadzewicz L.K."/>
            <person name="Sengamalay N."/>
            <person name="Fraser C.M."/>
            <person name="Hine E."/>
            <person name="Shefchek K.A."/>
            <person name="Das S.P."/>
            <person name="Tettelin H."/>
        </authorList>
    </citation>
    <scope>NUCLEOTIDE SEQUENCE [LARGE SCALE GENOMIC DNA]</scope>
    <source>
        <strain evidence="1">4042</strain>
    </source>
</reference>
<organism evidence="1">
    <name type="scientific">Mycobacterium xenopi 4042</name>
    <dbReference type="NCBI Taxonomy" id="1299334"/>
    <lineage>
        <taxon>Bacteria</taxon>
        <taxon>Bacillati</taxon>
        <taxon>Actinomycetota</taxon>
        <taxon>Actinomycetes</taxon>
        <taxon>Mycobacteriales</taxon>
        <taxon>Mycobacteriaceae</taxon>
        <taxon>Mycobacterium</taxon>
    </lineage>
</organism>
<name>X7YLU2_MYCXE</name>
<accession>X7YLU2</accession>
<evidence type="ECO:0000313" key="1">
    <source>
        <dbReference type="EMBL" id="EUA07756.1"/>
    </source>
</evidence>
<dbReference type="EMBL" id="JAOB01000092">
    <property type="protein sequence ID" value="EUA07756.1"/>
    <property type="molecule type" value="Genomic_DNA"/>
</dbReference>
<comment type="caution">
    <text evidence="1">The sequence shown here is derived from an EMBL/GenBank/DDBJ whole genome shotgun (WGS) entry which is preliminary data.</text>
</comment>